<evidence type="ECO:0000256" key="1">
    <source>
        <dbReference type="ARBA" id="ARBA00007265"/>
    </source>
</evidence>
<keyword evidence="4 5" id="KW-0694">RNA-binding</keyword>
<comment type="similarity">
    <text evidence="1 5">Belongs to the tRNA nucleotidyltransferase/poly(A) polymerase family.</text>
</comment>
<evidence type="ECO:0000313" key="9">
    <source>
        <dbReference type="Proteomes" id="UP001209570"/>
    </source>
</evidence>
<dbReference type="InterPro" id="IPR002646">
    <property type="entry name" value="PolA_pol_head_dom"/>
</dbReference>
<dbReference type="CDD" id="cd05398">
    <property type="entry name" value="NT_ClassII-CCAase"/>
    <property type="match status" value="1"/>
</dbReference>
<evidence type="ECO:0000259" key="6">
    <source>
        <dbReference type="Pfam" id="PF01743"/>
    </source>
</evidence>
<sequence length="580" mass="63830">MRRVLLHAPRCMQRAPPTVVRGASFSVSRSMSSLSSSSSSSSCTSAAAAPAIALTPSEAQLFDFLLYIQHLYAPTTQLRVAGGWVRDKLRGAESEDIDIVLDNLYGRQFAGLITRFQRERRLPLSSVGVVKANADKSKHLEVAQVKVHGLLVDLVHLRAESYTQQSRIPTHTSFVAPQEDALRRDITINALFYNLHTRQVEDWTGRGLDDLRAGVIRTPLAPLQTFLDDPLRVLRVIRFAAEFGFRVDAAIDAALRQHRDIHDAMRRKVSRERVGTEARKMLSGADPTRAFALLADLELLDVVFHSDDAALDGSTSVVDADTAARWRRRFVWTPEHVERAASHLAHLQASRLATHQHAVSFVEATAAVLAPFLRPAGHTRARVQPVLAALPGEHWADDVTEELLLATALRHLATRDEIVASLPLDDVVELLKTNLKWPKPAAKRIARILEALATFPASDGESAPPSAAAIGVELFLWSRRYHDVLSPAIAILLTELPEPERAALVATLDASTHALAKADARERQLDGQAIRARLGGQAGRAIAVALEVLSVWEFVRPDGSKDDELAFLDRLQPHLTHAKQ</sequence>
<protein>
    <recommendedName>
        <fullName evidence="10">tRNA nucleotidyltransferase</fullName>
    </recommendedName>
</protein>
<dbReference type="InterPro" id="IPR032828">
    <property type="entry name" value="PolyA_RNA-bd"/>
</dbReference>
<comment type="caution">
    <text evidence="8">The sequence shown here is derived from an EMBL/GenBank/DDBJ whole genome shotgun (WGS) entry which is preliminary data.</text>
</comment>
<keyword evidence="9" id="KW-1185">Reference proteome</keyword>
<keyword evidence="2 5" id="KW-0808">Transferase</keyword>
<organism evidence="8 9">
    <name type="scientific">Pythium insidiosum</name>
    <name type="common">Pythiosis disease agent</name>
    <dbReference type="NCBI Taxonomy" id="114742"/>
    <lineage>
        <taxon>Eukaryota</taxon>
        <taxon>Sar</taxon>
        <taxon>Stramenopiles</taxon>
        <taxon>Oomycota</taxon>
        <taxon>Peronosporomycetes</taxon>
        <taxon>Pythiales</taxon>
        <taxon>Pythiaceae</taxon>
        <taxon>Pythium</taxon>
    </lineage>
</organism>
<dbReference type="PANTHER" id="PTHR13734:SF5">
    <property type="entry name" value="CCA TRNA NUCLEOTIDYLTRANSFERASE, MITOCHONDRIAL"/>
    <property type="match status" value="1"/>
</dbReference>
<feature type="domain" description="tRNA nucleotidyltransferase/poly(A) polymerase RNA and SrmB- binding" evidence="7">
    <location>
        <begin position="244"/>
        <end position="304"/>
    </location>
</feature>
<evidence type="ECO:0000256" key="2">
    <source>
        <dbReference type="ARBA" id="ARBA00022679"/>
    </source>
</evidence>
<dbReference type="SUPFAM" id="SSF81301">
    <property type="entry name" value="Nucleotidyltransferase"/>
    <property type="match status" value="1"/>
</dbReference>
<name>A0AAD5M7A3_PYTIN</name>
<dbReference type="Gene3D" id="3.30.460.10">
    <property type="entry name" value="Beta Polymerase, domain 2"/>
    <property type="match status" value="1"/>
</dbReference>
<dbReference type="InterPro" id="IPR043519">
    <property type="entry name" value="NT_sf"/>
</dbReference>
<keyword evidence="3" id="KW-0547">Nucleotide-binding</keyword>
<dbReference type="AlphaFoldDB" id="A0AAD5M7A3"/>
<evidence type="ECO:0008006" key="10">
    <source>
        <dbReference type="Google" id="ProtNLM"/>
    </source>
</evidence>
<accession>A0AAD5M7A3</accession>
<dbReference type="PANTHER" id="PTHR13734">
    <property type="entry name" value="TRNA-NUCLEOTIDYLTRANSFERASE"/>
    <property type="match status" value="1"/>
</dbReference>
<dbReference type="GO" id="GO:0001680">
    <property type="term" value="P:tRNA 3'-terminal CCA addition"/>
    <property type="evidence" value="ECO:0007669"/>
    <property type="project" value="UniProtKB-ARBA"/>
</dbReference>
<proteinExistence type="inferred from homology"/>
<dbReference type="Proteomes" id="UP001209570">
    <property type="component" value="Unassembled WGS sequence"/>
</dbReference>
<reference evidence="8" key="1">
    <citation type="submission" date="2021-12" db="EMBL/GenBank/DDBJ databases">
        <title>Prjna785345.</title>
        <authorList>
            <person name="Rujirawat T."/>
            <person name="Krajaejun T."/>
        </authorList>
    </citation>
    <scope>NUCLEOTIDE SEQUENCE</scope>
    <source>
        <strain evidence="8">Pi057C3</strain>
    </source>
</reference>
<evidence type="ECO:0000256" key="4">
    <source>
        <dbReference type="ARBA" id="ARBA00022884"/>
    </source>
</evidence>
<gene>
    <name evidence="8" type="ORF">P43SY_007434</name>
</gene>
<dbReference type="GO" id="GO:0052929">
    <property type="term" value="F:ATP:3'-cytidine-cytidine-tRNA adenylyltransferase activity"/>
    <property type="evidence" value="ECO:0007669"/>
    <property type="project" value="TreeGrafter"/>
</dbReference>
<dbReference type="SUPFAM" id="SSF81891">
    <property type="entry name" value="Poly A polymerase C-terminal region-like"/>
    <property type="match status" value="1"/>
</dbReference>
<evidence type="ECO:0000256" key="5">
    <source>
        <dbReference type="RuleBase" id="RU003953"/>
    </source>
</evidence>
<dbReference type="Pfam" id="PF01743">
    <property type="entry name" value="PolyA_pol"/>
    <property type="match status" value="1"/>
</dbReference>
<dbReference type="EMBL" id="JAKCXM010000265">
    <property type="protein sequence ID" value="KAJ0397149.1"/>
    <property type="molecule type" value="Genomic_DNA"/>
</dbReference>
<evidence type="ECO:0000313" key="8">
    <source>
        <dbReference type="EMBL" id="KAJ0397149.1"/>
    </source>
</evidence>
<dbReference type="GO" id="GO:0000166">
    <property type="term" value="F:nucleotide binding"/>
    <property type="evidence" value="ECO:0007669"/>
    <property type="project" value="UniProtKB-KW"/>
</dbReference>
<dbReference type="Pfam" id="PF12627">
    <property type="entry name" value="PolyA_pol_RNAbd"/>
    <property type="match status" value="1"/>
</dbReference>
<dbReference type="GO" id="GO:0003723">
    <property type="term" value="F:RNA binding"/>
    <property type="evidence" value="ECO:0007669"/>
    <property type="project" value="UniProtKB-KW"/>
</dbReference>
<feature type="domain" description="Poly A polymerase head" evidence="6">
    <location>
        <begin position="78"/>
        <end position="217"/>
    </location>
</feature>
<dbReference type="Gene3D" id="1.10.3090.10">
    <property type="entry name" value="cca-adding enzyme, domain 2"/>
    <property type="match status" value="1"/>
</dbReference>
<dbReference type="GO" id="GO:0052927">
    <property type="term" value="F:CC tRNA cytidylyltransferase activity"/>
    <property type="evidence" value="ECO:0007669"/>
    <property type="project" value="TreeGrafter"/>
</dbReference>
<evidence type="ECO:0000259" key="7">
    <source>
        <dbReference type="Pfam" id="PF12627"/>
    </source>
</evidence>
<evidence type="ECO:0000256" key="3">
    <source>
        <dbReference type="ARBA" id="ARBA00022741"/>
    </source>
</evidence>